<dbReference type="Proteomes" id="UP000826271">
    <property type="component" value="Unassembled WGS sequence"/>
</dbReference>
<comment type="caution">
    <text evidence="2">The sequence shown here is derived from an EMBL/GenBank/DDBJ whole genome shotgun (WGS) entry which is preliminary data.</text>
</comment>
<dbReference type="AlphaFoldDB" id="A0AAV6XY87"/>
<sequence length="149" mass="16578">MGLNDNFKPVRGQILLMKPLPCVEDAYSMIQQEERQMDISHFMYNDESSTALMSGRDNTQTSHVQEKCFKLHGFLANHKTKGKPQGNTSQKKNNSGYGGHMAHQVTTSSPNPINHASTHANDDQSSSTQVNIAKTSLQQSDHHSSLLIR</sequence>
<dbReference type="EMBL" id="WHWC01000004">
    <property type="protein sequence ID" value="KAG8384175.1"/>
    <property type="molecule type" value="Genomic_DNA"/>
</dbReference>
<protein>
    <recommendedName>
        <fullName evidence="4">Period</fullName>
    </recommendedName>
</protein>
<evidence type="ECO:0000313" key="3">
    <source>
        <dbReference type="Proteomes" id="UP000826271"/>
    </source>
</evidence>
<evidence type="ECO:0000256" key="1">
    <source>
        <dbReference type="SAM" id="MobiDB-lite"/>
    </source>
</evidence>
<feature type="region of interest" description="Disordered" evidence="1">
    <location>
        <begin position="77"/>
        <end position="149"/>
    </location>
</feature>
<accession>A0AAV6XY87</accession>
<feature type="compositionally biased region" description="Polar residues" evidence="1">
    <location>
        <begin position="85"/>
        <end position="95"/>
    </location>
</feature>
<proteinExistence type="predicted"/>
<reference evidence="2" key="1">
    <citation type="submission" date="2019-10" db="EMBL/GenBank/DDBJ databases">
        <authorList>
            <person name="Zhang R."/>
            <person name="Pan Y."/>
            <person name="Wang J."/>
            <person name="Ma R."/>
            <person name="Yu S."/>
        </authorList>
    </citation>
    <scope>NUCLEOTIDE SEQUENCE</scope>
    <source>
        <strain evidence="2">LA-IB0</strain>
        <tissue evidence="2">Leaf</tissue>
    </source>
</reference>
<feature type="compositionally biased region" description="Polar residues" evidence="1">
    <location>
        <begin position="104"/>
        <end position="135"/>
    </location>
</feature>
<organism evidence="2 3">
    <name type="scientific">Buddleja alternifolia</name>
    <dbReference type="NCBI Taxonomy" id="168488"/>
    <lineage>
        <taxon>Eukaryota</taxon>
        <taxon>Viridiplantae</taxon>
        <taxon>Streptophyta</taxon>
        <taxon>Embryophyta</taxon>
        <taxon>Tracheophyta</taxon>
        <taxon>Spermatophyta</taxon>
        <taxon>Magnoliopsida</taxon>
        <taxon>eudicotyledons</taxon>
        <taxon>Gunneridae</taxon>
        <taxon>Pentapetalae</taxon>
        <taxon>asterids</taxon>
        <taxon>lamiids</taxon>
        <taxon>Lamiales</taxon>
        <taxon>Scrophulariaceae</taxon>
        <taxon>Buddlejeae</taxon>
        <taxon>Buddleja</taxon>
    </lineage>
</organism>
<name>A0AAV6XY87_9LAMI</name>
<keyword evidence="3" id="KW-1185">Reference proteome</keyword>
<feature type="compositionally biased region" description="Basic and acidic residues" evidence="1">
    <location>
        <begin position="140"/>
        <end position="149"/>
    </location>
</feature>
<dbReference type="PANTHER" id="PTHR34222">
    <property type="entry name" value="GAG_PRE-INTEGRS DOMAIN-CONTAINING PROTEIN"/>
    <property type="match status" value="1"/>
</dbReference>
<evidence type="ECO:0008006" key="4">
    <source>
        <dbReference type="Google" id="ProtNLM"/>
    </source>
</evidence>
<gene>
    <name evidence="2" type="ORF">BUALT_Bualt04G0090800</name>
</gene>
<evidence type="ECO:0000313" key="2">
    <source>
        <dbReference type="EMBL" id="KAG8384175.1"/>
    </source>
</evidence>
<dbReference type="PANTHER" id="PTHR34222:SF99">
    <property type="entry name" value="PROTEIN, PUTATIVE-RELATED"/>
    <property type="match status" value="1"/>
</dbReference>